<proteinExistence type="predicted"/>
<dbReference type="AlphaFoldDB" id="A0A1Y4LD01"/>
<accession>A0A1Y4LD01</accession>
<comment type="caution">
    <text evidence="1">The sequence shown here is derived from an EMBL/GenBank/DDBJ whole genome shotgun (WGS) entry which is preliminary data.</text>
</comment>
<reference evidence="2" key="1">
    <citation type="submission" date="2017-04" db="EMBL/GenBank/DDBJ databases">
        <title>Function of individual gut microbiota members based on whole genome sequencing of pure cultures obtained from chicken caecum.</title>
        <authorList>
            <person name="Medvecky M."/>
            <person name="Cejkova D."/>
            <person name="Polansky O."/>
            <person name="Karasova D."/>
            <person name="Kubasova T."/>
            <person name="Cizek A."/>
            <person name="Rychlik I."/>
        </authorList>
    </citation>
    <scope>NUCLEOTIDE SEQUENCE [LARGE SCALE GENOMIC DNA]</scope>
    <source>
        <strain evidence="2">An180</strain>
    </source>
</reference>
<dbReference type="Proteomes" id="UP000195897">
    <property type="component" value="Unassembled WGS sequence"/>
</dbReference>
<evidence type="ECO:0000313" key="1">
    <source>
        <dbReference type="EMBL" id="OUP54578.1"/>
    </source>
</evidence>
<dbReference type="EMBL" id="NFKK01000001">
    <property type="protein sequence ID" value="OUP54578.1"/>
    <property type="molecule type" value="Genomic_DNA"/>
</dbReference>
<name>A0A1Y4LD01_9FIRM</name>
<protein>
    <submittedName>
        <fullName evidence="1">Uncharacterized protein</fullName>
    </submittedName>
</protein>
<sequence>MNNLEQILNQLNLQANDPRLAALTQFLQTEQGKSLAQSVSPQTAGRITQAAQAAGRGDQAAARQAIQEVLRSPEGAALANRLRSMLGQ</sequence>
<organism evidence="1 2">
    <name type="scientific">Butyricicoccus pullicaecorum</name>
    <dbReference type="NCBI Taxonomy" id="501571"/>
    <lineage>
        <taxon>Bacteria</taxon>
        <taxon>Bacillati</taxon>
        <taxon>Bacillota</taxon>
        <taxon>Clostridia</taxon>
        <taxon>Eubacteriales</taxon>
        <taxon>Butyricicoccaceae</taxon>
        <taxon>Butyricicoccus</taxon>
    </lineage>
</organism>
<dbReference type="RefSeq" id="WP_087370020.1">
    <property type="nucleotide sequence ID" value="NZ_NFKK01000001.1"/>
</dbReference>
<gene>
    <name evidence="1" type="ORF">B5F17_01360</name>
</gene>
<evidence type="ECO:0000313" key="2">
    <source>
        <dbReference type="Proteomes" id="UP000195897"/>
    </source>
</evidence>